<reference evidence="1" key="2">
    <citation type="submission" date="2021-04" db="EMBL/GenBank/DDBJ databases">
        <authorList>
            <person name="Gilroy R."/>
        </authorList>
    </citation>
    <scope>NUCLEOTIDE SEQUENCE</scope>
    <source>
        <strain evidence="1">687</strain>
    </source>
</reference>
<name>A0A9E2KMP2_9GAMM</name>
<proteinExistence type="predicted"/>
<evidence type="ECO:0000313" key="2">
    <source>
        <dbReference type="Proteomes" id="UP000824150"/>
    </source>
</evidence>
<dbReference type="AlphaFoldDB" id="A0A9E2KMP2"/>
<dbReference type="Proteomes" id="UP000824150">
    <property type="component" value="Unassembled WGS sequence"/>
</dbReference>
<accession>A0A9E2KMP2</accession>
<comment type="caution">
    <text evidence="1">The sequence shown here is derived from an EMBL/GenBank/DDBJ whole genome shotgun (WGS) entry which is preliminary data.</text>
</comment>
<reference evidence="1" key="1">
    <citation type="journal article" date="2021" name="PeerJ">
        <title>Extensive microbial diversity within the chicken gut microbiome revealed by metagenomics and culture.</title>
        <authorList>
            <person name="Gilroy R."/>
            <person name="Ravi A."/>
            <person name="Getino M."/>
            <person name="Pursley I."/>
            <person name="Horton D.L."/>
            <person name="Alikhan N.F."/>
            <person name="Baker D."/>
            <person name="Gharbi K."/>
            <person name="Hall N."/>
            <person name="Watson M."/>
            <person name="Adriaenssens E.M."/>
            <person name="Foster-Nyarko E."/>
            <person name="Jarju S."/>
            <person name="Secka A."/>
            <person name="Antonio M."/>
            <person name="Oren A."/>
            <person name="Chaudhuri R.R."/>
            <person name="La Ragione R."/>
            <person name="Hildebrand F."/>
            <person name="Pallen M.J."/>
        </authorList>
    </citation>
    <scope>NUCLEOTIDE SEQUENCE</scope>
    <source>
        <strain evidence="1">687</strain>
    </source>
</reference>
<evidence type="ECO:0000313" key="1">
    <source>
        <dbReference type="EMBL" id="MBU3826313.1"/>
    </source>
</evidence>
<gene>
    <name evidence="1" type="ORF">IAA31_02315</name>
</gene>
<dbReference type="EMBL" id="JAHLFG010000027">
    <property type="protein sequence ID" value="MBU3826313.1"/>
    <property type="molecule type" value="Genomic_DNA"/>
</dbReference>
<protein>
    <recommendedName>
        <fullName evidence="3">Tetratricopeptide repeat protein</fullName>
    </recommendedName>
</protein>
<evidence type="ECO:0008006" key="3">
    <source>
        <dbReference type="Google" id="ProtNLM"/>
    </source>
</evidence>
<organism evidence="1 2">
    <name type="scientific">Candidatus Anaerobiospirillum merdipullorum</name>
    <dbReference type="NCBI Taxonomy" id="2838450"/>
    <lineage>
        <taxon>Bacteria</taxon>
        <taxon>Pseudomonadati</taxon>
        <taxon>Pseudomonadota</taxon>
        <taxon>Gammaproteobacteria</taxon>
        <taxon>Aeromonadales</taxon>
        <taxon>Succinivibrionaceae</taxon>
        <taxon>Anaerobiospirillum</taxon>
    </lineage>
</organism>
<sequence length="112" mass="12759">MDLTARELTSLRILAFFFYQIGSFESAQRALKCLMALVPQDLWARGLFIACENALEHYEKVLTLTEDLDEFSADKKQYRALIYLRARALQKTNQSAQAQALMARLGGFHDPA</sequence>